<protein>
    <submittedName>
        <fullName evidence="2">GD25088</fullName>
    </submittedName>
</protein>
<dbReference type="HOGENOM" id="CLU_2707440_0_0_1"/>
<gene>
    <name evidence="2" type="primary">Dsim\GD25088</name>
    <name evidence="2" type="ORF">Dsim_GD25088</name>
</gene>
<reference evidence="2 3" key="1">
    <citation type="journal article" date="2007" name="Nature">
        <title>Evolution of genes and genomes on the Drosophila phylogeny.</title>
        <authorList>
            <consortium name="Drosophila 12 Genomes Consortium"/>
            <person name="Clark A.G."/>
            <person name="Eisen M.B."/>
            <person name="Smith D.R."/>
            <person name="Bergman C.M."/>
            <person name="Oliver B."/>
            <person name="Markow T.A."/>
            <person name="Kaufman T.C."/>
            <person name="Kellis M."/>
            <person name="Gelbart W."/>
            <person name="Iyer V.N."/>
            <person name="Pollard D.A."/>
            <person name="Sackton T.B."/>
            <person name="Larracuente A.M."/>
            <person name="Singh N.D."/>
            <person name="Abad J.P."/>
            <person name="Abt D.N."/>
            <person name="Adryan B."/>
            <person name="Aguade M."/>
            <person name="Akashi H."/>
            <person name="Anderson W.W."/>
            <person name="Aquadro C.F."/>
            <person name="Ardell D.H."/>
            <person name="Arguello R."/>
            <person name="Artieri C.G."/>
            <person name="Barbash D.A."/>
            <person name="Barker D."/>
            <person name="Barsanti P."/>
            <person name="Batterham P."/>
            <person name="Batzoglou S."/>
            <person name="Begun D."/>
            <person name="Bhutkar A."/>
            <person name="Blanco E."/>
            <person name="Bosak S.A."/>
            <person name="Bradley R.K."/>
            <person name="Brand A.D."/>
            <person name="Brent M.R."/>
            <person name="Brooks A.N."/>
            <person name="Brown R.H."/>
            <person name="Butlin R.K."/>
            <person name="Caggese C."/>
            <person name="Calvi B.R."/>
            <person name="Bernardo de Carvalho A."/>
            <person name="Caspi A."/>
            <person name="Castrezana S."/>
            <person name="Celniker S.E."/>
            <person name="Chang J.L."/>
            <person name="Chapple C."/>
            <person name="Chatterji S."/>
            <person name="Chinwalla A."/>
            <person name="Civetta A."/>
            <person name="Clifton S.W."/>
            <person name="Comeron J.M."/>
            <person name="Costello J.C."/>
            <person name="Coyne J.A."/>
            <person name="Daub J."/>
            <person name="David R.G."/>
            <person name="Delcher A.L."/>
            <person name="Delehaunty K."/>
            <person name="Do C.B."/>
            <person name="Ebling H."/>
            <person name="Edwards K."/>
            <person name="Eickbush T."/>
            <person name="Evans J.D."/>
            <person name="Filipski A."/>
            <person name="Findeiss S."/>
            <person name="Freyhult E."/>
            <person name="Fulton L."/>
            <person name="Fulton R."/>
            <person name="Garcia A.C."/>
            <person name="Gardiner A."/>
            <person name="Garfield D.A."/>
            <person name="Garvin B.E."/>
            <person name="Gibson G."/>
            <person name="Gilbert D."/>
            <person name="Gnerre S."/>
            <person name="Godfrey J."/>
            <person name="Good R."/>
            <person name="Gotea V."/>
            <person name="Gravely B."/>
            <person name="Greenberg A.J."/>
            <person name="Griffiths-Jones S."/>
            <person name="Gross S."/>
            <person name="Guigo R."/>
            <person name="Gustafson E.A."/>
            <person name="Haerty W."/>
            <person name="Hahn M.W."/>
            <person name="Halligan D.L."/>
            <person name="Halpern A.L."/>
            <person name="Halter G.M."/>
            <person name="Han M.V."/>
            <person name="Heger A."/>
            <person name="Hillier L."/>
            <person name="Hinrichs A.S."/>
            <person name="Holmes I."/>
            <person name="Hoskins R.A."/>
            <person name="Hubisz M.J."/>
            <person name="Hultmark D."/>
            <person name="Huntley M.A."/>
            <person name="Jaffe D.B."/>
            <person name="Jagadeeshan S."/>
            <person name="Jeck W.R."/>
            <person name="Johnson J."/>
            <person name="Jones C.D."/>
            <person name="Jordan W.C."/>
            <person name="Karpen G.H."/>
            <person name="Kataoka E."/>
            <person name="Keightley P.D."/>
            <person name="Kheradpour P."/>
            <person name="Kirkness E.F."/>
            <person name="Koerich L.B."/>
            <person name="Kristiansen K."/>
            <person name="Kudrna D."/>
            <person name="Kulathinal R.J."/>
            <person name="Kumar S."/>
            <person name="Kwok R."/>
            <person name="Lander E."/>
            <person name="Langley C.H."/>
            <person name="Lapoint R."/>
            <person name="Lazzaro B.P."/>
            <person name="Lee S.J."/>
            <person name="Levesque L."/>
            <person name="Li R."/>
            <person name="Lin C.F."/>
            <person name="Lin M.F."/>
            <person name="Lindblad-Toh K."/>
            <person name="Llopart A."/>
            <person name="Long M."/>
            <person name="Low L."/>
            <person name="Lozovsky E."/>
            <person name="Lu J."/>
            <person name="Luo M."/>
            <person name="Machado C.A."/>
            <person name="Makalowski W."/>
            <person name="Marzo M."/>
            <person name="Matsuda M."/>
            <person name="Matzkin L."/>
            <person name="McAllister B."/>
            <person name="McBride C.S."/>
            <person name="McKernan B."/>
            <person name="McKernan K."/>
            <person name="Mendez-Lago M."/>
            <person name="Minx P."/>
            <person name="Mollenhauer M.U."/>
            <person name="Montooth K."/>
            <person name="Mount S.M."/>
            <person name="Mu X."/>
            <person name="Myers E."/>
            <person name="Negre B."/>
            <person name="Newfeld S."/>
            <person name="Nielsen R."/>
            <person name="Noor M.A."/>
            <person name="O'Grady P."/>
            <person name="Pachter L."/>
            <person name="Papaceit M."/>
            <person name="Parisi M.J."/>
            <person name="Parisi M."/>
            <person name="Parts L."/>
            <person name="Pedersen J.S."/>
            <person name="Pesole G."/>
            <person name="Phillippy A.M."/>
            <person name="Ponting C.P."/>
            <person name="Pop M."/>
            <person name="Porcelli D."/>
            <person name="Powell J.R."/>
            <person name="Prohaska S."/>
            <person name="Pruitt K."/>
            <person name="Puig M."/>
            <person name="Quesneville H."/>
            <person name="Ram K.R."/>
            <person name="Rand D."/>
            <person name="Rasmussen M.D."/>
            <person name="Reed L.K."/>
            <person name="Reenan R."/>
            <person name="Reily A."/>
            <person name="Remington K.A."/>
            <person name="Rieger T.T."/>
            <person name="Ritchie M.G."/>
            <person name="Robin C."/>
            <person name="Rogers Y.H."/>
            <person name="Rohde C."/>
            <person name="Rozas J."/>
            <person name="Rubenfield M.J."/>
            <person name="Ruiz A."/>
            <person name="Russo S."/>
            <person name="Salzberg S.L."/>
            <person name="Sanchez-Gracia A."/>
            <person name="Saranga D.J."/>
            <person name="Sato H."/>
            <person name="Schaeffer S.W."/>
            <person name="Schatz M.C."/>
            <person name="Schlenke T."/>
            <person name="Schwartz R."/>
            <person name="Segarra C."/>
            <person name="Singh R.S."/>
            <person name="Sirot L."/>
            <person name="Sirota M."/>
            <person name="Sisneros N.B."/>
            <person name="Smith C.D."/>
            <person name="Smith T.F."/>
            <person name="Spieth J."/>
            <person name="Stage D.E."/>
            <person name="Stark A."/>
            <person name="Stephan W."/>
            <person name="Strausberg R.L."/>
            <person name="Strempel S."/>
            <person name="Sturgill D."/>
            <person name="Sutton G."/>
            <person name="Sutton G.G."/>
            <person name="Tao W."/>
            <person name="Teichmann S."/>
            <person name="Tobari Y.N."/>
            <person name="Tomimura Y."/>
            <person name="Tsolas J.M."/>
            <person name="Valente V.L."/>
            <person name="Venter E."/>
            <person name="Venter J.C."/>
            <person name="Vicario S."/>
            <person name="Vieira F.G."/>
            <person name="Vilella A.J."/>
            <person name="Villasante A."/>
            <person name="Walenz B."/>
            <person name="Wang J."/>
            <person name="Wasserman M."/>
            <person name="Watts T."/>
            <person name="Wilson D."/>
            <person name="Wilson R.K."/>
            <person name="Wing R.A."/>
            <person name="Wolfner M.F."/>
            <person name="Wong A."/>
            <person name="Wong G.K."/>
            <person name="Wu C.I."/>
            <person name="Wu G."/>
            <person name="Yamamoto D."/>
            <person name="Yang H.P."/>
            <person name="Yang S.P."/>
            <person name="Yorke J.A."/>
            <person name="Yoshida K."/>
            <person name="Zdobnov E."/>
            <person name="Zhang P."/>
            <person name="Zhang Y."/>
            <person name="Zimin A.V."/>
            <person name="Baldwin J."/>
            <person name="Abdouelleil A."/>
            <person name="Abdulkadir J."/>
            <person name="Abebe A."/>
            <person name="Abera B."/>
            <person name="Abreu J."/>
            <person name="Acer S.C."/>
            <person name="Aftuck L."/>
            <person name="Alexander A."/>
            <person name="An P."/>
            <person name="Anderson E."/>
            <person name="Anderson S."/>
            <person name="Arachi H."/>
            <person name="Azer M."/>
            <person name="Bachantsang P."/>
            <person name="Barry A."/>
            <person name="Bayul T."/>
            <person name="Berlin A."/>
            <person name="Bessette D."/>
            <person name="Bloom T."/>
            <person name="Blye J."/>
            <person name="Boguslavskiy L."/>
            <person name="Bonnet C."/>
            <person name="Boukhgalter B."/>
            <person name="Bourzgui I."/>
            <person name="Brown A."/>
            <person name="Cahill P."/>
            <person name="Channer S."/>
            <person name="Cheshatsang Y."/>
            <person name="Chuda L."/>
            <person name="Citroen M."/>
            <person name="Collymore A."/>
            <person name="Cooke P."/>
            <person name="Costello M."/>
            <person name="D'Aco K."/>
            <person name="Daza R."/>
            <person name="De Haan G."/>
            <person name="DeGray S."/>
            <person name="DeMaso C."/>
            <person name="Dhargay N."/>
            <person name="Dooley K."/>
            <person name="Dooley E."/>
            <person name="Doricent M."/>
            <person name="Dorje P."/>
            <person name="Dorjee K."/>
            <person name="Dupes A."/>
            <person name="Elong R."/>
            <person name="Falk J."/>
            <person name="Farina A."/>
            <person name="Faro S."/>
            <person name="Ferguson D."/>
            <person name="Fisher S."/>
            <person name="Foley C.D."/>
            <person name="Franke A."/>
            <person name="Friedrich D."/>
            <person name="Gadbois L."/>
            <person name="Gearin G."/>
            <person name="Gearin C.R."/>
            <person name="Giannoukos G."/>
            <person name="Goode T."/>
            <person name="Graham J."/>
            <person name="Grandbois E."/>
            <person name="Grewal S."/>
            <person name="Gyaltsen K."/>
            <person name="Hafez N."/>
            <person name="Hagos B."/>
            <person name="Hall J."/>
            <person name="Henson C."/>
            <person name="Hollinger A."/>
            <person name="Honan T."/>
            <person name="Huard M.D."/>
            <person name="Hughes L."/>
            <person name="Hurhula B."/>
            <person name="Husby M.E."/>
            <person name="Kamat A."/>
            <person name="Kanga B."/>
            <person name="Kashin S."/>
            <person name="Khazanovich D."/>
            <person name="Kisner P."/>
            <person name="Lance K."/>
            <person name="Lara M."/>
            <person name="Lee W."/>
            <person name="Lennon N."/>
            <person name="Letendre F."/>
            <person name="LeVine R."/>
            <person name="Lipovsky A."/>
            <person name="Liu X."/>
            <person name="Liu J."/>
            <person name="Liu S."/>
            <person name="Lokyitsang T."/>
            <person name="Lokyitsang Y."/>
            <person name="Lubonja R."/>
            <person name="Lui A."/>
            <person name="MacDonald P."/>
            <person name="Magnisalis V."/>
            <person name="Maru K."/>
            <person name="Matthews C."/>
            <person name="McCusker W."/>
            <person name="McDonough S."/>
            <person name="Mehta T."/>
            <person name="Meldrim J."/>
            <person name="Meneus L."/>
            <person name="Mihai O."/>
            <person name="Mihalev A."/>
            <person name="Mihova T."/>
            <person name="Mittelman R."/>
            <person name="Mlenga V."/>
            <person name="Montmayeur A."/>
            <person name="Mulrain L."/>
            <person name="Navidi A."/>
            <person name="Naylor J."/>
            <person name="Negash T."/>
            <person name="Nguyen T."/>
            <person name="Nguyen N."/>
            <person name="Nicol R."/>
            <person name="Norbu C."/>
            <person name="Norbu N."/>
            <person name="Novod N."/>
            <person name="O'Neill B."/>
            <person name="Osman S."/>
            <person name="Markiewicz E."/>
            <person name="Oyono O.L."/>
            <person name="Patti C."/>
            <person name="Phunkhang P."/>
            <person name="Pierre F."/>
            <person name="Priest M."/>
            <person name="Raghuraman S."/>
            <person name="Rege F."/>
            <person name="Reyes R."/>
            <person name="Rise C."/>
            <person name="Rogov P."/>
            <person name="Ross K."/>
            <person name="Ryan E."/>
            <person name="Settipalli S."/>
            <person name="Shea T."/>
            <person name="Sherpa N."/>
            <person name="Shi L."/>
            <person name="Shih D."/>
            <person name="Sparrow T."/>
            <person name="Spaulding J."/>
            <person name="Stalker J."/>
            <person name="Stange-Thomann N."/>
            <person name="Stavropoulos S."/>
            <person name="Stone C."/>
            <person name="Strader C."/>
            <person name="Tesfaye S."/>
            <person name="Thomson T."/>
            <person name="Thoulutsang Y."/>
            <person name="Thoulutsang D."/>
            <person name="Topham K."/>
            <person name="Topping I."/>
            <person name="Tsamla T."/>
            <person name="Vassiliev H."/>
            <person name="Vo A."/>
            <person name="Wangchuk T."/>
            <person name="Wangdi T."/>
            <person name="Weiand M."/>
            <person name="Wilkinson J."/>
            <person name="Wilson A."/>
            <person name="Yadav S."/>
            <person name="Young G."/>
            <person name="Yu Q."/>
            <person name="Zembek L."/>
            <person name="Zhong D."/>
            <person name="Zimmer A."/>
            <person name="Zwirko Z."/>
            <person name="Jaffe D.B."/>
            <person name="Alvarez P."/>
            <person name="Brockman W."/>
            <person name="Butler J."/>
            <person name="Chin C."/>
            <person name="Gnerre S."/>
            <person name="Grabherr M."/>
            <person name="Kleber M."/>
            <person name="Mauceli E."/>
            <person name="MacCallum I."/>
        </authorList>
    </citation>
    <scope>NUCLEOTIDE SEQUENCE [LARGE SCALE GENOMIC DNA]</scope>
    <source>
        <strain evidence="3">white501</strain>
    </source>
</reference>
<feature type="region of interest" description="Disordered" evidence="1">
    <location>
        <begin position="1"/>
        <end position="23"/>
    </location>
</feature>
<evidence type="ECO:0000256" key="1">
    <source>
        <dbReference type="SAM" id="MobiDB-lite"/>
    </source>
</evidence>
<dbReference type="EMBL" id="CM000362">
    <property type="protein sequence ID" value="EDX08299.1"/>
    <property type="molecule type" value="Genomic_DNA"/>
</dbReference>
<evidence type="ECO:0000313" key="3">
    <source>
        <dbReference type="Proteomes" id="UP000000304"/>
    </source>
</evidence>
<name>B4QI45_DROSI</name>
<organism evidence="2 3">
    <name type="scientific">Drosophila simulans</name>
    <name type="common">Fruit fly</name>
    <dbReference type="NCBI Taxonomy" id="7240"/>
    <lineage>
        <taxon>Eukaryota</taxon>
        <taxon>Metazoa</taxon>
        <taxon>Ecdysozoa</taxon>
        <taxon>Arthropoda</taxon>
        <taxon>Hexapoda</taxon>
        <taxon>Insecta</taxon>
        <taxon>Pterygota</taxon>
        <taxon>Neoptera</taxon>
        <taxon>Endopterygota</taxon>
        <taxon>Diptera</taxon>
        <taxon>Brachycera</taxon>
        <taxon>Muscomorpha</taxon>
        <taxon>Ephydroidea</taxon>
        <taxon>Drosophilidae</taxon>
        <taxon>Drosophila</taxon>
        <taxon>Sophophora</taxon>
    </lineage>
</organism>
<sequence>MENAHQPGRAINHGHVHPANSSMNPERLIKSQILLEMPKATLSADLDVKVAYPENFGSYRGTRILSGEWESLS</sequence>
<proteinExistence type="predicted"/>
<dbReference type="Proteomes" id="UP000000304">
    <property type="component" value="Chromosome 2R"/>
</dbReference>
<evidence type="ECO:0000313" key="2">
    <source>
        <dbReference type="EMBL" id="EDX08299.1"/>
    </source>
</evidence>
<dbReference type="AlphaFoldDB" id="B4QI45"/>
<accession>B4QI45</accession>
<dbReference type="OMA" id="GHVHPAN"/>
<keyword evidence="3" id="KW-1185">Reference proteome</keyword>